<name>A0ABS8Y542_DATST</name>
<proteinExistence type="predicted"/>
<keyword evidence="2" id="KW-1185">Reference proteome</keyword>
<dbReference type="EMBL" id="JACEIK010021778">
    <property type="protein sequence ID" value="MCE5166334.1"/>
    <property type="molecule type" value="Genomic_DNA"/>
</dbReference>
<sequence>ERMVEKAGGKNEGEERVMVRRRDFAGDKEERGEERTMLVWLVVAGFGGNDDGRWWLRCSSKFVWLE</sequence>
<organism evidence="1 2">
    <name type="scientific">Datura stramonium</name>
    <name type="common">Jimsonweed</name>
    <name type="synonym">Common thornapple</name>
    <dbReference type="NCBI Taxonomy" id="4076"/>
    <lineage>
        <taxon>Eukaryota</taxon>
        <taxon>Viridiplantae</taxon>
        <taxon>Streptophyta</taxon>
        <taxon>Embryophyta</taxon>
        <taxon>Tracheophyta</taxon>
        <taxon>Spermatophyta</taxon>
        <taxon>Magnoliopsida</taxon>
        <taxon>eudicotyledons</taxon>
        <taxon>Gunneridae</taxon>
        <taxon>Pentapetalae</taxon>
        <taxon>asterids</taxon>
        <taxon>lamiids</taxon>
        <taxon>Solanales</taxon>
        <taxon>Solanaceae</taxon>
        <taxon>Solanoideae</taxon>
        <taxon>Datureae</taxon>
        <taxon>Datura</taxon>
    </lineage>
</organism>
<feature type="non-terminal residue" evidence="1">
    <location>
        <position position="1"/>
    </location>
</feature>
<reference evidence="1 2" key="1">
    <citation type="journal article" date="2021" name="BMC Genomics">
        <title>Datura genome reveals duplications of psychoactive alkaloid biosynthetic genes and high mutation rate following tissue culture.</title>
        <authorList>
            <person name="Rajewski A."/>
            <person name="Carter-House D."/>
            <person name="Stajich J."/>
            <person name="Litt A."/>
        </authorList>
    </citation>
    <scope>NUCLEOTIDE SEQUENCE [LARGE SCALE GENOMIC DNA]</scope>
    <source>
        <strain evidence="1">AR-01</strain>
    </source>
</reference>
<accession>A0ABS8Y542</accession>
<protein>
    <submittedName>
        <fullName evidence="1">Uncharacterized protein</fullName>
    </submittedName>
</protein>
<comment type="caution">
    <text evidence="1">The sequence shown here is derived from an EMBL/GenBank/DDBJ whole genome shotgun (WGS) entry which is preliminary data.</text>
</comment>
<gene>
    <name evidence="1" type="ORF">HAX54_017681</name>
</gene>
<evidence type="ECO:0000313" key="2">
    <source>
        <dbReference type="Proteomes" id="UP000823775"/>
    </source>
</evidence>
<evidence type="ECO:0000313" key="1">
    <source>
        <dbReference type="EMBL" id="MCE5166334.1"/>
    </source>
</evidence>
<dbReference type="Proteomes" id="UP000823775">
    <property type="component" value="Unassembled WGS sequence"/>
</dbReference>